<name>A0AA88UMH1_9ASTE</name>
<reference evidence="1" key="1">
    <citation type="submission" date="2022-12" db="EMBL/GenBank/DDBJ databases">
        <title>Draft genome assemblies for two species of Escallonia (Escalloniales).</title>
        <authorList>
            <person name="Chanderbali A."/>
            <person name="Dervinis C."/>
            <person name="Anghel I."/>
            <person name="Soltis D."/>
            <person name="Soltis P."/>
            <person name="Zapata F."/>
        </authorList>
    </citation>
    <scope>NUCLEOTIDE SEQUENCE</scope>
    <source>
        <strain evidence="1">UCBG92.1500</strain>
        <tissue evidence="1">Leaf</tissue>
    </source>
</reference>
<gene>
    <name evidence="1" type="ORF">RJ640_010098</name>
</gene>
<dbReference type="Proteomes" id="UP001187471">
    <property type="component" value="Unassembled WGS sequence"/>
</dbReference>
<organism evidence="1 2">
    <name type="scientific">Escallonia rubra</name>
    <dbReference type="NCBI Taxonomy" id="112253"/>
    <lineage>
        <taxon>Eukaryota</taxon>
        <taxon>Viridiplantae</taxon>
        <taxon>Streptophyta</taxon>
        <taxon>Embryophyta</taxon>
        <taxon>Tracheophyta</taxon>
        <taxon>Spermatophyta</taxon>
        <taxon>Magnoliopsida</taxon>
        <taxon>eudicotyledons</taxon>
        <taxon>Gunneridae</taxon>
        <taxon>Pentapetalae</taxon>
        <taxon>asterids</taxon>
        <taxon>campanulids</taxon>
        <taxon>Escalloniales</taxon>
        <taxon>Escalloniaceae</taxon>
        <taxon>Escallonia</taxon>
    </lineage>
</organism>
<keyword evidence="2" id="KW-1185">Reference proteome</keyword>
<evidence type="ECO:0000313" key="1">
    <source>
        <dbReference type="EMBL" id="KAK2980687.1"/>
    </source>
</evidence>
<protein>
    <submittedName>
        <fullName evidence="1">Uncharacterized protein</fullName>
    </submittedName>
</protein>
<evidence type="ECO:0000313" key="2">
    <source>
        <dbReference type="Proteomes" id="UP001187471"/>
    </source>
</evidence>
<comment type="caution">
    <text evidence="1">The sequence shown here is derived from an EMBL/GenBank/DDBJ whole genome shotgun (WGS) entry which is preliminary data.</text>
</comment>
<accession>A0AA88UMH1</accession>
<dbReference type="EMBL" id="JAVXUO010001609">
    <property type="protein sequence ID" value="KAK2980687.1"/>
    <property type="molecule type" value="Genomic_DNA"/>
</dbReference>
<proteinExistence type="predicted"/>
<sequence length="175" mass="19533">MLLISPAIAVPMLLDAKKMLLFAVPYTIPIADGERLTLTLWFSRDASHDEDAKLLSFLTQVQLNTSVNKCVPYLPSPASNNMYWFPPDQALNYESGFDLRCARLHVLGYDLYPSRDKSVLSAVDLSSSFLDLLSEPLQLARGDDLYGKEFANIMHALQVLSLIPSLILLDRDAKS</sequence>
<dbReference type="AlphaFoldDB" id="A0AA88UMH1"/>